<name>M5FC05_9HYPH</name>
<proteinExistence type="predicted"/>
<sequence length="56" mass="6525">MHWNTVYLDCAVTQMKRAGRNIPDPAAPRVSASARWVIRTPARFRPRCWSKKSARR</sequence>
<comment type="caution">
    <text evidence="1">The sequence shown here is derived from an EMBL/GenBank/DDBJ whole genome shotgun (WGS) entry which is preliminary data.</text>
</comment>
<gene>
    <name evidence="1" type="ORF">MESS2_p120022</name>
</gene>
<dbReference type="AlphaFoldDB" id="M5FC05"/>
<dbReference type="Proteomes" id="UP000012062">
    <property type="component" value="Unassembled WGS sequence"/>
</dbReference>
<dbReference type="EMBL" id="CAUM01000175">
    <property type="protein sequence ID" value="CCV09436.1"/>
    <property type="molecule type" value="Genomic_DNA"/>
</dbReference>
<organism evidence="1 2">
    <name type="scientific">Mesorhizobium metallidurans STM 2683</name>
    <dbReference type="NCBI Taxonomy" id="1297569"/>
    <lineage>
        <taxon>Bacteria</taxon>
        <taxon>Pseudomonadati</taxon>
        <taxon>Pseudomonadota</taxon>
        <taxon>Alphaproteobacteria</taxon>
        <taxon>Hyphomicrobiales</taxon>
        <taxon>Phyllobacteriaceae</taxon>
        <taxon>Mesorhizobium</taxon>
    </lineage>
</organism>
<evidence type="ECO:0000313" key="1">
    <source>
        <dbReference type="EMBL" id="CCV09436.1"/>
    </source>
</evidence>
<evidence type="ECO:0000313" key="2">
    <source>
        <dbReference type="Proteomes" id="UP000012062"/>
    </source>
</evidence>
<reference evidence="1 2" key="1">
    <citation type="submission" date="2013-02" db="EMBL/GenBank/DDBJ databases">
        <authorList>
            <person name="Genoscope - CEA"/>
        </authorList>
    </citation>
    <scope>NUCLEOTIDE SEQUENCE [LARGE SCALE GENOMIC DNA]</scope>
    <source>
        <strain evidence="1 2">STM 2683</strain>
    </source>
</reference>
<protein>
    <recommendedName>
        <fullName evidence="3">Tn3 transposase DDE domain-containing protein</fullName>
    </recommendedName>
</protein>
<keyword evidence="2" id="KW-1185">Reference proteome</keyword>
<accession>M5FC05</accession>
<evidence type="ECO:0008006" key="3">
    <source>
        <dbReference type="Google" id="ProtNLM"/>
    </source>
</evidence>